<keyword evidence="2" id="KW-0964">Secreted</keyword>
<dbReference type="InterPro" id="IPR050909">
    <property type="entry name" value="Bact_Autotransporter_VF"/>
</dbReference>
<dbReference type="SUPFAM" id="SSF51126">
    <property type="entry name" value="Pectin lyase-like"/>
    <property type="match status" value="1"/>
</dbReference>
<accession>A0A157RAW0</accession>
<dbReference type="Pfam" id="PF05860">
    <property type="entry name" value="TPS"/>
    <property type="match status" value="1"/>
</dbReference>
<dbReference type="EMBL" id="FKBS01000029">
    <property type="protein sequence ID" value="SAI55163.1"/>
    <property type="molecule type" value="Genomic_DNA"/>
</dbReference>
<dbReference type="PANTHER" id="PTHR12338:SF8">
    <property type="entry name" value="HEME_HEMOPEXIN-BINDING PROTEIN"/>
    <property type="match status" value="1"/>
</dbReference>
<sequence length="4153" mass="423058">MKRHHRLRDSVASSIHSAASLSSVDPRGAGLLRATPLAIALALMAAGLPAGPAQASAGAWFAQAGVKQAPGMNPAARLTGGIAGQGRSTAQQQAAARQKLQRSIDNLNRTAGSIAAQQAAQAAARQAAGQAPSVPDGLAEGGLKIDANPASAGWLNAQAPTQTVSGGKTTVTVQQTADRAILNWESFNVGRDTTVDFRQQSDWAVLNRVNDPQARPSQIQGTIRGDGTVMVVNRNGIVFSGTSQVDARSLVAAAASIEDRQFADQGLYGTRSGNDYMPSFTGAMGNVRVEAGARLASREPASVTQGGGYVLLLGREVDNAGTIQTPRGQALLAAGDSFVIRKGLTTDTAQGGTQYSTTRGNEVAPQIAVDGTTGRAANTGLILAREGDITLAGREVRQDGVAVGTSSVDTRGTIHLLNSAGDAQGRVALGAGSLTAVVAGDVVLGEDGSVTLRDNGQTALDSQRAQLISESGAQDLARAEAATTGELRVGGAFDNLWTGQDRRDLSRIEIVSGGIVDVEGGAGQGALALATGGQIAVAAGSDPAAGAGRVQVRNGAQLDVSGAVGVTLTMASNNVLVNIQGNELRDAPINRDSDTRNNRSYLSSLDLWVDRRTLVADDGRWYTAGGLLEVGGWVANQGHGIGEWTAQGGTVVLRGGQVITQQGSRIGVAGGTIDVQSGYLNQSWLRGADGRLYELSSAPADMLYAGVYNGFEDVHARWGERSTRRYFSPLIAPARRYEAGYTVGRDAGQLVLDTPTAILQGEVDAGVYQGPRQTGTPDAALLDAYLQRHYAAARAGALVLGRHGYSTGRFAGRIGVYDSDLVIGQIEPVAFDLDAIDALHEHPERANTVWLDTGWVNAQQFGALDLAVGGTITVGGAGAAGVAPALRVADGGSVVLTGPVVDIAGDIVARGGRIVATNWFNGTGVAASGGTRPTTELLRDGTASVTLASGATLDVRGMWVNASLDPASASGLAWLDGGSVTLSSSRDTALSEGALIDASAGAALLVDGSPRGGAGGSVSLLAAQGPGMSTGVLTLNGEVRGYGVEGSGSGTLTLRTGEAWRIGPVAGDSLDAAESSERALDTDRWLSTGFSRYVIDSTQRVTVLEGAHVQPRTAVYRLAPDVLADVATGSDPVLGRMLASDLPLFGEDAGSARMTQRAGASLALRAGVNYAATDLRSGGEIAVRQGAEIVVDPGQRVELGAGGQITVDGRIEAPGGEIAVLNLKPRSTSIDDKPDGRSVWIGSTAQLDAAGRAWTALDALGLRYGAVLAGGRIVLGSEDGDAYKFTDDDNTGLENAADAFVVVRPGALLDASGAQVVFDTRAGLDVSSLFLTNPDAGRIVSTPVAVATDGGTIAMRSYYGIYNEGTLLARAGGTGASGGALAMSLEALGYNRPSGYWDDSWPIPAELAAGRVLTLSQDAPAWRLDGDVAAGLADDSLAVGRASVGAAQIAAGGFDRVSLMARSAIAFDGNVDLSVGRSLTLRRGPLVAAQPGATAALSAPYVLLDGQTTVAPPAYGKLTQALADYAYDGALTLHGGLIDVQNRVQVLFDQTALSTDSDLRFLGGILAVPGDLSLTAGQIYPGTGASGTLYAGYRFNTALTGNTGTTYVRDAKIEIAATPGVAPSTPYSVFGSLTLMANTILQGGTLRAPLGTIQLGSTTNFPQEKTLRIELLPGSLTSVSAAGLAMPYGGTADGVNYTVDGADPYTVQALTGMLLETADAVPTFQSGIPQGIGLGAANIVGHVGSVLDLSGGGELLGAAFVEGRGGSRDTLVNARQPGGRVYAIVPGAGSGAAAPVAGGYYAAWTGDVPGIGQQITLDTDMPGLPAGTYTLLPANYALLPGAFRVELGASQLSGAKPVRLRDGSWSVSGVTSVAGTAVRDTRHTQVNVAPGALLRTWSQYNETSYDAYQLGQAATFGGARPILPRDGKFLTLGIEFLPEGKGSLDEPALRFDGQTRMNSDAAHDDAYGASLVVIPGLSHGNSTYSRAEFIITGPGSTTARRTGVVPISADTLNAFNAPNLYLGGTPTVDLVNDGSVVDFSWLGQRSAAQAVTLESGAVLRGSQVILTARNGITLQSGSGIDTLGRGVAAPDTPQTGFFYGASIPVLVASNGDIAMGTQLRNVAGSITLNDGAFIRTDGTIGFMAASGLSVVGTPRLATRRLELSVPALNVGRADTLAQAAAQLPTGMNLSQEVLEALLAGDPATGAPAVERLSLAVRDSINFYGDVALDTYGADGESRLDELLLRTPAIYGWGQAQDTVRLATDTLVWQGGVNGTSTASAKPGAVPAGGAGTGSGRFEVDARRVVLGYPEQGRARGDIAFDRLMLGFAGVTLGAREHIIANGTGNLSVYQSGPSPDANYDADAYAGTGGRLDLAAPLLSGEAGSVSTWRTGGALTLSAPAGAAAADDAAAGQGATLRLIADSVALDSAVVLPSGQLAVQARGDVTLGGQSRLDVAGRATRLFDVDAYGWGGEVSLESERGNIVQQAGSLIDLSGARTPARGGTDADPAYTYHNDAGWLTLTALDESGTAGRVLLGGALRAHGGEDAAGGTLVLRAWQIGDEADRLSTDFAVLNTTLNDAGFTAQRRFAFKRGNLDITGDALRAHAVDVSVDGGWLTVSGAIDASGAIPGSIRLAARDDLTLAAGAVLDVRDTDGALQVDSYGQPIEASNRGTIELTATQAGWLRIDGGATLELSSPDGVSRGQVDLNAWRADETGGDVRISAPDAVTIRGAQAVSVYGFWRYSPTDADGTVVQDNGGAAPVGADGSVGLDQIHARSRQFMDNAYGSAGAGLRQRVAGLAGASLRPGVDITSPAAGAGKLTVKGDIDLAGYRYGPGADTDPASAAYGAGQPGKLLLRAASDLAVNGNISDGFGAAATGVEFRVVEEAVTLGADRTVTAGGQTLGVNSRIPNSGTLNFDVVAGQSTRLTKGGVTTAEAVVSGNATMPLNMVVTADVYDAAGNLKWASGTVLSSTIALDRRLSIGDRIGAGFTAPTAATANIFVVGTRIPAGTNLAMFQYATSPYFQIDAVALSAGNVLPAGTYISTLSEDMPIMAAARMQAAGTQSWALRLASGADLGAADARALRTAASLAGAGNLRFSNPLVGLSGAPVPSVVRTGTGSLELLAGGDLSVDSLYGIYTAGSQVALPDGVSVPDGSYVSDHGGDLRIAVQGDMSGFLYSDSNNSMVDSYPVNHWLVRRGDAELGQAATWSIRYGQYVPTVNGATSYFFGFAGLGALGGGNVAIDVGGDAGVLAPAAVPSNYVRQTQGLVVAVGGSGYVTQVATDASGAVIGGTLAQTGGGNLTLRVGGRLNPEHGDSTSNNMRGDDLNGSLTNLRGDVDLLAGAIGELQLQYGTATKDDPRALDPYEAALLRTTTALGGPVLVLGDAGAQLRARGDLVLGGVGDPGQLADGDVPASRGPNSLFSLWRPHTAIELVSAGGNLTPLNAVPSTTSNENIGRAGVGALRNAPQMLPARFSATAASGSIYYGGGTLVELAPSEGPGLLQLLAWDSIYGSAYLTEAFGRLVAGDATRWLVSGAPASADAIPNPFKPHAASSQQSYKHFFTYQANLPAAAGAGGDPIRLYAVNGDLLNVSLGGIGATTFDPVTLVDQTDYIAARPSRILAGRDIVNFGRGDGVLFDTGLILNNSPTDVSMVAAGRDVFYANVQIAGPGTLEVSAGRNLYQGNQASLVSIGPIVEGDTRPGAEIAIQVGLGAGSVGEGQADYAALADRYLDPANQADTRPGYPLAEQPGKVAHTYQDELAAWLLERYGRDADGNARAAGLRFADDGSPVVFDAAAQSPQAFFARLAPEHQRIFLRQVYYAELTQGGREYNDPDSTRYGSYLRSRQMIATLFPADRAYAGDMTLFQGAAANAGVRTVLGGGIQTLVPGGETLIGIEGVRPAEGADVVPAGLVTQGAGSIQMYSSGSILLGLSRIMTTFGGDIFAWSNHGDINAGRGAKTTIVYTPPKRLYDNVGNVAISPQTPSSGAGIATLRPIPEVPSGGIDLHAPEGTIDAGEAGIRASGNVNISALQVANAANIQAQGETVGVPVTAAVNTGALASASSAASSAATAAQDAVARTRAATRQNLPSVISVQILGFGDPRAPQEPPPRPRTGRIEPVGARPAGTVMVLGAGAEGPVQRAVLTAAERAALGD</sequence>
<dbReference type="NCBIfam" id="TIGR01901">
    <property type="entry name" value="adhes_NPXG"/>
    <property type="match status" value="1"/>
</dbReference>
<dbReference type="GO" id="GO:0005576">
    <property type="term" value="C:extracellular region"/>
    <property type="evidence" value="ECO:0007669"/>
    <property type="project" value="UniProtKB-SubCell"/>
</dbReference>
<dbReference type="InterPro" id="IPR008638">
    <property type="entry name" value="FhaB/CdiA-like_TPS"/>
</dbReference>
<protein>
    <submittedName>
        <fullName evidence="6">Heme:hemopexin utilization protein A</fullName>
    </submittedName>
</protein>
<proteinExistence type="predicted"/>
<dbReference type="Proteomes" id="UP000077037">
    <property type="component" value="Unassembled WGS sequence"/>
</dbReference>
<dbReference type="PANTHER" id="PTHR12338">
    <property type="entry name" value="AUTOTRANSPORTER"/>
    <property type="match status" value="1"/>
</dbReference>
<evidence type="ECO:0000313" key="7">
    <source>
        <dbReference type="Proteomes" id="UP000077037"/>
    </source>
</evidence>
<dbReference type="InterPro" id="IPR021026">
    <property type="entry name" value="Filamn_hemagglutn_DUF3739"/>
</dbReference>
<name>A0A157RAW0_9BORD</name>
<dbReference type="SMART" id="SM00912">
    <property type="entry name" value="Haemagg_act"/>
    <property type="match status" value="1"/>
</dbReference>
<dbReference type="InterPro" id="IPR012334">
    <property type="entry name" value="Pectin_lyas_fold"/>
</dbReference>
<dbReference type="RefSeq" id="WP_162270306.1">
    <property type="nucleotide sequence ID" value="NZ_FKBS01000029.1"/>
</dbReference>
<reference evidence="6 7" key="1">
    <citation type="submission" date="2016-03" db="EMBL/GenBank/DDBJ databases">
        <authorList>
            <consortium name="Pathogen Informatics"/>
        </authorList>
    </citation>
    <scope>NUCLEOTIDE SEQUENCE [LARGE SCALE GENOMIC DNA]</scope>
    <source>
        <strain evidence="6 7">NCTC13364</strain>
    </source>
</reference>
<keyword evidence="3" id="KW-0732">Signal</keyword>
<evidence type="ECO:0000256" key="4">
    <source>
        <dbReference type="SAM" id="MobiDB-lite"/>
    </source>
</evidence>
<gene>
    <name evidence="6" type="primary">hxuA_10</name>
    <name evidence="6" type="ORF">SAMEA1982600_04595</name>
</gene>
<evidence type="ECO:0000259" key="5">
    <source>
        <dbReference type="SMART" id="SM00912"/>
    </source>
</evidence>
<organism evidence="6 7">
    <name type="scientific">Bordetella ansorpii</name>
    <dbReference type="NCBI Taxonomy" id="288768"/>
    <lineage>
        <taxon>Bacteria</taxon>
        <taxon>Pseudomonadati</taxon>
        <taxon>Pseudomonadota</taxon>
        <taxon>Betaproteobacteria</taxon>
        <taxon>Burkholderiales</taxon>
        <taxon>Alcaligenaceae</taxon>
        <taxon>Bordetella</taxon>
    </lineage>
</organism>
<feature type="region of interest" description="Disordered" evidence="4">
    <location>
        <begin position="4098"/>
        <end position="4121"/>
    </location>
</feature>
<evidence type="ECO:0000256" key="3">
    <source>
        <dbReference type="ARBA" id="ARBA00022729"/>
    </source>
</evidence>
<dbReference type="Pfam" id="PF12545">
    <property type="entry name" value="DUF3739"/>
    <property type="match status" value="1"/>
</dbReference>
<dbReference type="Gene3D" id="2.160.20.10">
    <property type="entry name" value="Single-stranded right-handed beta-helix, Pectin lyase-like"/>
    <property type="match status" value="1"/>
</dbReference>
<feature type="domain" description="Filamentous haemagglutinin FhaB/tRNA nuclease CdiA-like TPS" evidence="5">
    <location>
        <begin position="147"/>
        <end position="261"/>
    </location>
</feature>
<dbReference type="InterPro" id="IPR011050">
    <property type="entry name" value="Pectin_lyase_fold/virulence"/>
</dbReference>
<evidence type="ECO:0000256" key="2">
    <source>
        <dbReference type="ARBA" id="ARBA00022525"/>
    </source>
</evidence>
<evidence type="ECO:0000313" key="6">
    <source>
        <dbReference type="EMBL" id="SAI55163.1"/>
    </source>
</evidence>
<evidence type="ECO:0000256" key="1">
    <source>
        <dbReference type="ARBA" id="ARBA00004613"/>
    </source>
</evidence>
<comment type="subcellular location">
    <subcellularLocation>
        <location evidence="1">Secreted</location>
    </subcellularLocation>
</comment>